<feature type="compositionally biased region" description="Polar residues" evidence="1">
    <location>
        <begin position="1056"/>
        <end position="1081"/>
    </location>
</feature>
<evidence type="ECO:0000256" key="1">
    <source>
        <dbReference type="SAM" id="MobiDB-lite"/>
    </source>
</evidence>
<evidence type="ECO:0000313" key="2">
    <source>
        <dbReference type="Proteomes" id="UP000504607"/>
    </source>
</evidence>
<evidence type="ECO:0000313" key="5">
    <source>
        <dbReference type="RefSeq" id="XP_019708002.1"/>
    </source>
</evidence>
<reference evidence="3 4" key="1">
    <citation type="submission" date="2025-04" db="UniProtKB">
        <authorList>
            <consortium name="RefSeq"/>
        </authorList>
    </citation>
    <scope>IDENTIFICATION</scope>
</reference>
<accession>A0A6I9RK99</accession>
<name>A0A6I9RK99_ELAGV</name>
<evidence type="ECO:0000313" key="3">
    <source>
        <dbReference type="RefSeq" id="XP_010928185.1"/>
    </source>
</evidence>
<dbReference type="KEGG" id="egu:105050032"/>
<dbReference type="PANTHER" id="PTHR35767:SF1">
    <property type="entry name" value="HAPLESS PROTEIN"/>
    <property type="match status" value="1"/>
</dbReference>
<dbReference type="OrthoDB" id="1929441at2759"/>
<feature type="region of interest" description="Disordered" evidence="1">
    <location>
        <begin position="582"/>
        <end position="613"/>
    </location>
</feature>
<dbReference type="RefSeq" id="XP_010928185.1">
    <property type="nucleotide sequence ID" value="XM_010929883.3"/>
</dbReference>
<sequence>MLSTENTSDPSCSSKLPVLKADERASEKLALQEADPVDLCERPTPNFSIRDYVFTSRSKGIETNWPFPEQLLQLCLKHGVSDLLPPFEPPDLVRAQCVRKQVEPEQPGACLEAELRYCADTVGTASIKGQSCSLLHDLVVECSDRAQYTPRDKGKHTVDQEVALDEHVHRDAEISLAVRSPDQTGRFSGQISELPCSVSVNKSFSEASSEVEVAGPAPSEKKCRLIVKFGAISVTSRAEDIVSNSSTVSDPMASKICPVCKTFSSTSNTTLNAHMDQCLSVESKTNQLLTNFSTPKVKPKKKRLMVDIYKTAPRCTLEDLDRRNGTNWALVTLTNENPTEMKRLKLLPMDARDEGAVYVDSHGIKLRILSKFNDAPPVMSREDSHLRKHAKDIKASKCMLISKKKRFASKCSDNMKVKAHKKKLSSFKLLKAQIEPASERDCHVDTYQAKGESNACDQVNTSGSATLRPWVCSKRSDLPKKLNNRNDYKNLKNAVAITRDALAENGQRDSDNSTAMRSHILKISRPSEDLTAAPRTKKVNPQSNMVHTMEYGKKMTPKQPISKLSSENPSLASGLLLKLSRSSGTFTSSPRSKREEVHMGSRQKSDNSSDMTTKVSENCQTLVRDQACSTLEKNVLVVRPSFSLEASKGDLNGKPTTFKRFRKSRSILRTGKREVRSLVRGLYASIRDFGPDGTGANETPRSHHFGPSEHVPMSEMGEIMDQVPSSTIVIPDSVREREAPSTMEVLPLEAECQDPGNETRDMQVEVSSSFSGDHATEPSMKEVTGDAVTSGTTISYNLTPASNARFDLQRSVIERVQSISTSEHHVQVAQRSLDKQEMDCGDVLRDQDNRIADDVGLEGLKDSCASQYRECQVDTASIQESSACLTSHGDLGPEVHQENSSATSVRVTSNHLANDGEPAESPESTASNVSLPSPKDSRSKDTESEILLRDTSAQDTLGSAVPSTENSGGTEGRIAERINRESKVILPESKAEQFPKDQPFCCSCRESLSKESQLVKNVVTAGTTLPSKGKQISSLYIGPRMSSSFHPYQSPRANGAATSCLESPTQSNATKISMDSPTNIPACSDFGSPSPSSQSKTQSNANPRLRLMGKDLMVVKKEEPVQPPTSFSDYLTNARCLSPLGFASTNFVVNHENFQCYHQLLDGGSVLGRPPSMVSHQMLHYSPGLQVGGFAGAPTQNGLMDHHVQQKNSCKNLISPAVCSVGRTDPPHHQREKPSSSTRAPYTMQEVILIDDGPETEAKRRGSLVTPAGSLPPPTLGPDAMLQRQCSYFPSQNQFISRDVAGGPRPSFTNLYPRVNADFMKGEYFSQGLGPVLPSPFVFQSPTPGQLSSLYYSHTHR</sequence>
<gene>
    <name evidence="3 4 5 6" type="primary">LOC105050032</name>
</gene>
<evidence type="ECO:0000313" key="4">
    <source>
        <dbReference type="RefSeq" id="XP_010928186.1"/>
    </source>
</evidence>
<organism evidence="2 3">
    <name type="scientific">Elaeis guineensis var. tenera</name>
    <name type="common">Oil palm</name>
    <dbReference type="NCBI Taxonomy" id="51953"/>
    <lineage>
        <taxon>Eukaryota</taxon>
        <taxon>Viridiplantae</taxon>
        <taxon>Streptophyta</taxon>
        <taxon>Embryophyta</taxon>
        <taxon>Tracheophyta</taxon>
        <taxon>Spermatophyta</taxon>
        <taxon>Magnoliopsida</taxon>
        <taxon>Liliopsida</taxon>
        <taxon>Arecaceae</taxon>
        <taxon>Arecoideae</taxon>
        <taxon>Cocoseae</taxon>
        <taxon>Elaeidinae</taxon>
        <taxon>Elaeis</taxon>
    </lineage>
</organism>
<feature type="region of interest" description="Disordered" evidence="1">
    <location>
        <begin position="1221"/>
        <end position="1240"/>
    </location>
</feature>
<feature type="compositionally biased region" description="Basic and acidic residues" evidence="1">
    <location>
        <begin position="592"/>
        <end position="607"/>
    </location>
</feature>
<proteinExistence type="predicted"/>
<dbReference type="PANTHER" id="PTHR35767">
    <property type="entry name" value="HAPLESS PROTEIN"/>
    <property type="match status" value="1"/>
</dbReference>
<feature type="region of interest" description="Disordered" evidence="1">
    <location>
        <begin position="1053"/>
        <end position="1102"/>
    </location>
</feature>
<dbReference type="GeneID" id="105050032"/>
<feature type="compositionally biased region" description="Basic and acidic residues" evidence="1">
    <location>
        <begin position="1225"/>
        <end position="1234"/>
    </location>
</feature>
<feature type="compositionally biased region" description="Polar residues" evidence="1">
    <location>
        <begin position="951"/>
        <end position="968"/>
    </location>
</feature>
<dbReference type="Proteomes" id="UP000504607">
    <property type="component" value="Chromosome 8"/>
</dbReference>
<evidence type="ECO:0000313" key="6">
    <source>
        <dbReference type="RefSeq" id="XP_029121933.1"/>
    </source>
</evidence>
<dbReference type="RefSeq" id="XP_010928186.1">
    <property type="nucleotide sequence ID" value="XM_010929884.3"/>
</dbReference>
<feature type="region of interest" description="Disordered" evidence="1">
    <location>
        <begin position="912"/>
        <end position="981"/>
    </location>
</feature>
<dbReference type="RefSeq" id="XP_029121933.1">
    <property type="nucleotide sequence ID" value="XM_029266100.1"/>
</dbReference>
<protein>
    <submittedName>
        <fullName evidence="3 4">Uncharacterized protein LOC105050032 isoform X1</fullName>
    </submittedName>
</protein>
<keyword evidence="2" id="KW-1185">Reference proteome</keyword>
<feature type="region of interest" description="Disordered" evidence="1">
    <location>
        <begin position="522"/>
        <end position="547"/>
    </location>
</feature>
<dbReference type="RefSeq" id="XP_019708002.1">
    <property type="nucleotide sequence ID" value="XM_019852443.2"/>
</dbReference>
<feature type="compositionally biased region" description="Polar residues" evidence="1">
    <location>
        <begin position="922"/>
        <end position="931"/>
    </location>
</feature>
<feature type="compositionally biased region" description="Basic and acidic residues" evidence="1">
    <location>
        <begin position="935"/>
        <end position="948"/>
    </location>
</feature>
<feature type="compositionally biased region" description="Low complexity" evidence="1">
    <location>
        <begin position="1088"/>
        <end position="1099"/>
    </location>
</feature>